<feature type="non-terminal residue" evidence="1">
    <location>
        <position position="181"/>
    </location>
</feature>
<keyword evidence="2" id="KW-1185">Reference proteome</keyword>
<dbReference type="PANTHER" id="PTHR39444">
    <property type="entry name" value="SITE-SPECIFIC DNA-METHYLTRANSFERASE (ADENINE-SPECIFIC)"/>
    <property type="match status" value="1"/>
</dbReference>
<evidence type="ECO:0008006" key="3">
    <source>
        <dbReference type="Google" id="ProtNLM"/>
    </source>
</evidence>
<accession>A0A1E7FQC4</accession>
<dbReference type="EMBL" id="KV784355">
    <property type="protein sequence ID" value="OEU20371.1"/>
    <property type="molecule type" value="Genomic_DNA"/>
</dbReference>
<dbReference type="OrthoDB" id="203687at2759"/>
<dbReference type="PANTHER" id="PTHR39444:SF3">
    <property type="entry name" value="SITE-SPECIFIC DNA-METHYLTRANSFERASE (ADENINE-SPECIFIC)"/>
    <property type="match status" value="1"/>
</dbReference>
<organism evidence="1 2">
    <name type="scientific">Fragilariopsis cylindrus CCMP1102</name>
    <dbReference type="NCBI Taxonomy" id="635003"/>
    <lineage>
        <taxon>Eukaryota</taxon>
        <taxon>Sar</taxon>
        <taxon>Stramenopiles</taxon>
        <taxon>Ochrophyta</taxon>
        <taxon>Bacillariophyta</taxon>
        <taxon>Bacillariophyceae</taxon>
        <taxon>Bacillariophycidae</taxon>
        <taxon>Bacillariales</taxon>
        <taxon>Bacillariaceae</taxon>
        <taxon>Fragilariopsis</taxon>
    </lineage>
</organism>
<proteinExistence type="predicted"/>
<dbReference type="InParanoid" id="A0A1E7FQC4"/>
<dbReference type="Proteomes" id="UP000095751">
    <property type="component" value="Unassembled WGS sequence"/>
</dbReference>
<reference evidence="1 2" key="1">
    <citation type="submission" date="2016-09" db="EMBL/GenBank/DDBJ databases">
        <title>Extensive genetic diversity and differential bi-allelic expression allows diatom success in the polar Southern Ocean.</title>
        <authorList>
            <consortium name="DOE Joint Genome Institute"/>
            <person name="Mock T."/>
            <person name="Otillar R.P."/>
            <person name="Strauss J."/>
            <person name="Dupont C."/>
            <person name="Frickenhaus S."/>
            <person name="Maumus F."/>
            <person name="Mcmullan M."/>
            <person name="Sanges R."/>
            <person name="Schmutz J."/>
            <person name="Toseland A."/>
            <person name="Valas R."/>
            <person name="Veluchamy A."/>
            <person name="Ward B.J."/>
            <person name="Allen A."/>
            <person name="Barry K."/>
            <person name="Falciatore A."/>
            <person name="Ferrante M."/>
            <person name="Fortunato A.E."/>
            <person name="Gloeckner G."/>
            <person name="Gruber A."/>
            <person name="Hipkin R."/>
            <person name="Janech M."/>
            <person name="Kroth P."/>
            <person name="Leese F."/>
            <person name="Lindquist E."/>
            <person name="Lyon B.R."/>
            <person name="Martin J."/>
            <person name="Mayer C."/>
            <person name="Parker M."/>
            <person name="Quesneville H."/>
            <person name="Raymond J."/>
            <person name="Uhlig C."/>
            <person name="Valentin K.U."/>
            <person name="Worden A.Z."/>
            <person name="Armbrust E.V."/>
            <person name="Bowler C."/>
            <person name="Green B."/>
            <person name="Moulton V."/>
            <person name="Van Oosterhout C."/>
            <person name="Grigoriev I."/>
        </authorList>
    </citation>
    <scope>NUCLEOTIDE SEQUENCE [LARGE SCALE GENOMIC DNA]</scope>
    <source>
        <strain evidence="1 2">CCMP1102</strain>
    </source>
</reference>
<evidence type="ECO:0000313" key="2">
    <source>
        <dbReference type="Proteomes" id="UP000095751"/>
    </source>
</evidence>
<feature type="non-terminal residue" evidence="1">
    <location>
        <position position="1"/>
    </location>
</feature>
<sequence>FQYEVDYNDHFETPIEAYQDIIPLLDLVLKGPENNNRTTSTSTGGIIYDPYYCNGRTKIILNKLGYNNVVHEKRDFYKDIENLQVPDHHILITNPPYSDSHKERCLEYVVQQYQTKNISFFLLMPNYVAARSYYRRILGDTINDVAYYVPNKGTGNDYNYSHPEGTGKEVSPFSSLWFCGI</sequence>
<dbReference type="KEGG" id="fcy:FRACYDRAFT_151936"/>
<evidence type="ECO:0000313" key="1">
    <source>
        <dbReference type="EMBL" id="OEU20371.1"/>
    </source>
</evidence>
<protein>
    <recommendedName>
        <fullName evidence="3">DNA methyltransferase</fullName>
    </recommendedName>
</protein>
<dbReference type="AlphaFoldDB" id="A0A1E7FQC4"/>
<gene>
    <name evidence="1" type="ORF">FRACYDRAFT_151936</name>
</gene>
<name>A0A1E7FQC4_9STRA</name>